<evidence type="ECO:0000313" key="2">
    <source>
        <dbReference type="EMBL" id="RNA40855.1"/>
    </source>
</evidence>
<evidence type="ECO:0000313" key="3">
    <source>
        <dbReference type="Proteomes" id="UP000276133"/>
    </source>
</evidence>
<feature type="signal peptide" evidence="1">
    <location>
        <begin position="1"/>
        <end position="32"/>
    </location>
</feature>
<evidence type="ECO:0000256" key="1">
    <source>
        <dbReference type="SAM" id="SignalP"/>
    </source>
</evidence>
<name>A0A3M7SYT9_BRAPC</name>
<keyword evidence="1" id="KW-0732">Signal</keyword>
<reference evidence="2 3" key="1">
    <citation type="journal article" date="2018" name="Sci. Rep.">
        <title>Genomic signatures of local adaptation to the degree of environmental predictability in rotifers.</title>
        <authorList>
            <person name="Franch-Gras L."/>
            <person name="Hahn C."/>
            <person name="Garcia-Roger E.M."/>
            <person name="Carmona M.J."/>
            <person name="Serra M."/>
            <person name="Gomez A."/>
        </authorList>
    </citation>
    <scope>NUCLEOTIDE SEQUENCE [LARGE SCALE GENOMIC DNA]</scope>
    <source>
        <strain evidence="2">HYR1</strain>
    </source>
</reference>
<comment type="caution">
    <text evidence="2">The sequence shown here is derived from an EMBL/GenBank/DDBJ whole genome shotgun (WGS) entry which is preliminary data.</text>
</comment>
<evidence type="ECO:0008006" key="4">
    <source>
        <dbReference type="Google" id="ProtNLM"/>
    </source>
</evidence>
<feature type="chain" id="PRO_5018148893" description="Secreted protein" evidence="1">
    <location>
        <begin position="33"/>
        <end position="158"/>
    </location>
</feature>
<dbReference type="AlphaFoldDB" id="A0A3M7SYT9"/>
<dbReference type="Proteomes" id="UP000276133">
    <property type="component" value="Unassembled WGS sequence"/>
</dbReference>
<sequence>MGGRRAPLKTGRLLATLFTCLIAAQYAHHVNCCPHKRHSVLAKSFTKLLRIGAQLFHRALRLLLRFHVRLSTFADVTLLQHLVHSDHQIQIVARMAYVEYACFGLGGHVLRAMEAHTGSISKSNFKWVHLRRTRFGSRSLGAGGLGRFSTTMVPLAKS</sequence>
<proteinExistence type="predicted"/>
<dbReference type="EMBL" id="REGN01000583">
    <property type="protein sequence ID" value="RNA40855.1"/>
    <property type="molecule type" value="Genomic_DNA"/>
</dbReference>
<gene>
    <name evidence="2" type="ORF">BpHYR1_003581</name>
</gene>
<accession>A0A3M7SYT9</accession>
<keyword evidence="3" id="KW-1185">Reference proteome</keyword>
<organism evidence="2 3">
    <name type="scientific">Brachionus plicatilis</name>
    <name type="common">Marine rotifer</name>
    <name type="synonym">Brachionus muelleri</name>
    <dbReference type="NCBI Taxonomy" id="10195"/>
    <lineage>
        <taxon>Eukaryota</taxon>
        <taxon>Metazoa</taxon>
        <taxon>Spiralia</taxon>
        <taxon>Gnathifera</taxon>
        <taxon>Rotifera</taxon>
        <taxon>Eurotatoria</taxon>
        <taxon>Monogononta</taxon>
        <taxon>Pseudotrocha</taxon>
        <taxon>Ploima</taxon>
        <taxon>Brachionidae</taxon>
        <taxon>Brachionus</taxon>
    </lineage>
</organism>
<protein>
    <recommendedName>
        <fullName evidence="4">Secreted protein</fullName>
    </recommendedName>
</protein>